<keyword evidence="1" id="KW-0378">Hydrolase</keyword>
<organism evidence="2 3">
    <name type="scientific">Kurthia gibsonii</name>
    <dbReference type="NCBI Taxonomy" id="33946"/>
    <lineage>
        <taxon>Bacteria</taxon>
        <taxon>Bacillati</taxon>
        <taxon>Bacillota</taxon>
        <taxon>Bacilli</taxon>
        <taxon>Bacillales</taxon>
        <taxon>Caryophanaceae</taxon>
        <taxon>Kurthia</taxon>
    </lineage>
</organism>
<gene>
    <name evidence="2" type="ORF">AAF454_04585</name>
</gene>
<sequence>MDSTFTLTLVRHAKTQGNVGRKYVGWTDEGIIESELPIIDSTVQIVYGSDLKRCEQTAKQYYPHATFHRIPAFRETNFGDFEMKTYEDLKEDEVYRAWIDDPLQVAPPNGESFQTFQQRVEMGISEITEAEKCAMVLHGGTIRILLMKYAPTPTVFWDWSISHDEMYELTFTSFQDFKEGKRCISLSVAHITEKENT</sequence>
<comment type="caution">
    <text evidence="2">The sequence shown here is derived from an EMBL/GenBank/DDBJ whole genome shotgun (WGS) entry which is preliminary data.</text>
</comment>
<evidence type="ECO:0000256" key="1">
    <source>
        <dbReference type="ARBA" id="ARBA00022801"/>
    </source>
</evidence>
<dbReference type="Gene3D" id="3.40.50.1240">
    <property type="entry name" value="Phosphoglycerate mutase-like"/>
    <property type="match status" value="1"/>
</dbReference>
<dbReference type="Pfam" id="PF00300">
    <property type="entry name" value="His_Phos_1"/>
    <property type="match status" value="1"/>
</dbReference>
<evidence type="ECO:0000313" key="3">
    <source>
        <dbReference type="Proteomes" id="UP001398420"/>
    </source>
</evidence>
<dbReference type="PANTHER" id="PTHR46517">
    <property type="entry name" value="FRUCTOSE-2,6-BISPHOSPHATASE TIGAR"/>
    <property type="match status" value="1"/>
</dbReference>
<proteinExistence type="predicted"/>
<protein>
    <submittedName>
        <fullName evidence="2">Histidine phosphatase family protein</fullName>
    </submittedName>
</protein>
<dbReference type="SMART" id="SM00855">
    <property type="entry name" value="PGAM"/>
    <property type="match status" value="1"/>
</dbReference>
<dbReference type="EMBL" id="JBCEWA010000003">
    <property type="protein sequence ID" value="MEL5987685.1"/>
    <property type="molecule type" value="Genomic_DNA"/>
</dbReference>
<dbReference type="SUPFAM" id="SSF53254">
    <property type="entry name" value="Phosphoglycerate mutase-like"/>
    <property type="match status" value="1"/>
</dbReference>
<name>A0ABU9LKP5_9BACL</name>
<keyword evidence="3" id="KW-1185">Reference proteome</keyword>
<dbReference type="Proteomes" id="UP001398420">
    <property type="component" value="Unassembled WGS sequence"/>
</dbReference>
<evidence type="ECO:0000313" key="2">
    <source>
        <dbReference type="EMBL" id="MEL5987685.1"/>
    </source>
</evidence>
<reference evidence="2 3" key="1">
    <citation type="submission" date="2024-04" db="EMBL/GenBank/DDBJ databases">
        <authorList>
            <person name="Wu Y.S."/>
            <person name="Zhang L."/>
        </authorList>
    </citation>
    <scope>NUCLEOTIDE SEQUENCE [LARGE SCALE GENOMIC DNA]</scope>
    <source>
        <strain evidence="2 3">KG-01</strain>
    </source>
</reference>
<dbReference type="CDD" id="cd07067">
    <property type="entry name" value="HP_PGM_like"/>
    <property type="match status" value="1"/>
</dbReference>
<dbReference type="InterPro" id="IPR051695">
    <property type="entry name" value="Phosphoglycerate_Mutase"/>
</dbReference>
<dbReference type="PANTHER" id="PTHR46517:SF1">
    <property type="entry name" value="FRUCTOSE-2,6-BISPHOSPHATASE TIGAR"/>
    <property type="match status" value="1"/>
</dbReference>
<accession>A0ABU9LKP5</accession>
<dbReference type="InterPro" id="IPR029033">
    <property type="entry name" value="His_PPase_superfam"/>
</dbReference>
<dbReference type="InterPro" id="IPR013078">
    <property type="entry name" value="His_Pase_superF_clade-1"/>
</dbReference>
<dbReference type="RefSeq" id="WP_342302711.1">
    <property type="nucleotide sequence ID" value="NZ_JBCEWA010000003.1"/>
</dbReference>